<dbReference type="InterPro" id="IPR052029">
    <property type="entry name" value="PpiD_chaperone"/>
</dbReference>
<dbReference type="Gene3D" id="1.10.4030.10">
    <property type="entry name" value="Porin chaperone SurA, peptide-binding domain"/>
    <property type="match status" value="1"/>
</dbReference>
<evidence type="ECO:0000256" key="13">
    <source>
        <dbReference type="SAM" id="Phobius"/>
    </source>
</evidence>
<dbReference type="Pfam" id="PF13624">
    <property type="entry name" value="SurA_N_3"/>
    <property type="match status" value="1"/>
</dbReference>
<keyword evidence="4 13" id="KW-0812">Transmembrane</keyword>
<dbReference type="GO" id="GO:0005886">
    <property type="term" value="C:plasma membrane"/>
    <property type="evidence" value="ECO:0007669"/>
    <property type="project" value="UniProtKB-SubCell"/>
</dbReference>
<evidence type="ECO:0000256" key="1">
    <source>
        <dbReference type="ARBA" id="ARBA00004382"/>
    </source>
</evidence>
<evidence type="ECO:0000256" key="11">
    <source>
        <dbReference type="ARBA" id="ARBA00042775"/>
    </source>
</evidence>
<dbReference type="PROSITE" id="PS01096">
    <property type="entry name" value="PPIC_PPIASE_1"/>
    <property type="match status" value="1"/>
</dbReference>
<keyword evidence="8 12" id="KW-0413">Isomerase</keyword>
<evidence type="ECO:0000256" key="9">
    <source>
        <dbReference type="ARBA" id="ARBA00038408"/>
    </source>
</evidence>
<dbReference type="Proteomes" id="UP000185657">
    <property type="component" value="Unassembled WGS sequence"/>
</dbReference>
<dbReference type="EMBL" id="CP017476">
    <property type="protein sequence ID" value="AOW13802.1"/>
    <property type="molecule type" value="Genomic_DNA"/>
</dbReference>
<proteinExistence type="inferred from homology"/>
<name>A0A162SYT4_9BURK</name>
<evidence type="ECO:0000313" key="17">
    <source>
        <dbReference type="Proteomes" id="UP000185657"/>
    </source>
</evidence>
<dbReference type="InterPro" id="IPR000297">
    <property type="entry name" value="PPIase_PpiC"/>
</dbReference>
<dbReference type="STRING" id="1763535.LPB072_14090"/>
<keyword evidence="17" id="KW-1185">Reference proteome</keyword>
<keyword evidence="3" id="KW-0997">Cell inner membrane</keyword>
<keyword evidence="5 13" id="KW-1133">Transmembrane helix</keyword>
<dbReference type="PROSITE" id="PS50198">
    <property type="entry name" value="PPIC_PPIASE_2"/>
    <property type="match status" value="1"/>
</dbReference>
<evidence type="ECO:0000313" key="16">
    <source>
        <dbReference type="EMBL" id="OAD44233.1"/>
    </source>
</evidence>
<keyword evidence="2" id="KW-1003">Cell membrane</keyword>
<protein>
    <recommendedName>
        <fullName evidence="10">Periplasmic chaperone PpiD</fullName>
    </recommendedName>
    <alternativeName>
        <fullName evidence="11">Periplasmic folding chaperone</fullName>
    </alternativeName>
</protein>
<dbReference type="InterPro" id="IPR046357">
    <property type="entry name" value="PPIase_dom_sf"/>
</dbReference>
<dbReference type="Gene3D" id="3.10.50.40">
    <property type="match status" value="1"/>
</dbReference>
<feature type="domain" description="PpiC" evidence="14">
    <location>
        <begin position="268"/>
        <end position="371"/>
    </location>
</feature>
<dbReference type="KEGG" id="hyl:LPB072_14090"/>
<comment type="similarity">
    <text evidence="9">Belongs to the PpiD chaperone family.</text>
</comment>
<evidence type="ECO:0000313" key="18">
    <source>
        <dbReference type="Proteomes" id="UP000185680"/>
    </source>
</evidence>
<dbReference type="InterPro" id="IPR027304">
    <property type="entry name" value="Trigger_fact/SurA_dom_sf"/>
</dbReference>
<gene>
    <name evidence="15" type="ORF">LPB072_14090</name>
    <name evidence="16" type="ORF">LPB72_01730</name>
</gene>
<feature type="transmembrane region" description="Helical" evidence="13">
    <location>
        <begin position="12"/>
        <end position="33"/>
    </location>
</feature>
<dbReference type="OrthoDB" id="9812372at2"/>
<organism evidence="15 18">
    <name type="scientific">Hydrogenophaga crassostreae</name>
    <dbReference type="NCBI Taxonomy" id="1763535"/>
    <lineage>
        <taxon>Bacteria</taxon>
        <taxon>Pseudomonadati</taxon>
        <taxon>Pseudomonadota</taxon>
        <taxon>Betaproteobacteria</taxon>
        <taxon>Burkholderiales</taxon>
        <taxon>Comamonadaceae</taxon>
        <taxon>Hydrogenophaga</taxon>
    </lineage>
</organism>
<evidence type="ECO:0000259" key="14">
    <source>
        <dbReference type="PROSITE" id="PS50198"/>
    </source>
</evidence>
<dbReference type="GO" id="GO:0003755">
    <property type="term" value="F:peptidyl-prolyl cis-trans isomerase activity"/>
    <property type="evidence" value="ECO:0007669"/>
    <property type="project" value="UniProtKB-KW"/>
</dbReference>
<dbReference type="Proteomes" id="UP000185680">
    <property type="component" value="Chromosome"/>
</dbReference>
<dbReference type="PANTHER" id="PTHR47529:SF1">
    <property type="entry name" value="PERIPLASMIC CHAPERONE PPID"/>
    <property type="match status" value="1"/>
</dbReference>
<accession>A0A162SYT4</accession>
<evidence type="ECO:0000256" key="6">
    <source>
        <dbReference type="ARBA" id="ARBA00023136"/>
    </source>
</evidence>
<dbReference type="EMBL" id="LVWD01000001">
    <property type="protein sequence ID" value="OAD44233.1"/>
    <property type="molecule type" value="Genomic_DNA"/>
</dbReference>
<comment type="subcellular location">
    <subcellularLocation>
        <location evidence="1">Cell inner membrane</location>
        <topology evidence="1">Single-pass type II membrane protein</topology>
        <orientation evidence="1">Periplasmic side</orientation>
    </subcellularLocation>
</comment>
<evidence type="ECO:0000256" key="2">
    <source>
        <dbReference type="ARBA" id="ARBA00022475"/>
    </source>
</evidence>
<evidence type="ECO:0000256" key="10">
    <source>
        <dbReference type="ARBA" id="ARBA00040743"/>
    </source>
</evidence>
<evidence type="ECO:0000313" key="15">
    <source>
        <dbReference type="EMBL" id="AOW13802.1"/>
    </source>
</evidence>
<dbReference type="SUPFAM" id="SSF109998">
    <property type="entry name" value="Triger factor/SurA peptide-binding domain-like"/>
    <property type="match status" value="1"/>
</dbReference>
<evidence type="ECO:0000256" key="3">
    <source>
        <dbReference type="ARBA" id="ARBA00022519"/>
    </source>
</evidence>
<keyword evidence="6 13" id="KW-0472">Membrane</keyword>
<dbReference type="AlphaFoldDB" id="A0A162SYT4"/>
<evidence type="ECO:0000256" key="12">
    <source>
        <dbReference type="PROSITE-ProRule" id="PRU00278"/>
    </source>
</evidence>
<evidence type="ECO:0000256" key="4">
    <source>
        <dbReference type="ARBA" id="ARBA00022692"/>
    </source>
</evidence>
<evidence type="ECO:0000256" key="8">
    <source>
        <dbReference type="ARBA" id="ARBA00023235"/>
    </source>
</evidence>
<evidence type="ECO:0000256" key="7">
    <source>
        <dbReference type="ARBA" id="ARBA00023186"/>
    </source>
</evidence>
<keyword evidence="7" id="KW-0143">Chaperone</keyword>
<sequence>MFDSIRNHKTYLMGFLLILIIPGFVLFGVQGLADFNPGSEAVASVNGDKITQAEWDFAHRNEVQELRQSNPSLDAKLLDSPEVKYASLERLVRDRLLRVAAEKFHLQTSDQTLARALQEDPAIAALRGADGKLDIEGYKQYALRRGMTPEVFEANMRNELSFRQVALGVAGSGFTPASVADVALNAYFERREIQVQRFTASDFSAQVKPTDAEIETFYKENSDQFQAPEQADVEFVMLDAEALQKSIVLNAADVKSYYDQNAARLAGPEERQASHILLAVTPNTSAEDKAALRAKAQALLEQVRKAPETFADVAKAESKDPGSAANGGDLGYFGRGAMVKPFEDVVFALDKGAISDVVETDFGFHIIKLIDIKAPKAKPFEEMRAQIEQDLKQQEAQKLFSASAEKFSNLVYEQAGSLQPAADELKLEVQSFKGLTRNPGPDAGVLNNAKLVDAIFASETRQNKHNTEAVDIGSSRLVSARVVQYQAARTRPLAEVKESVRALLVARRSADLAVAEGEKKLQEWKSGGDASALPAAITVSRDKPEGQPVQLMKAALSADPKQLPIWVGVKLDGQGYAVVKVSKVLPRVPRDEASGTQEVQQYGQWWTAAESLAYYELLKERFKVKMMVADPRK</sequence>
<evidence type="ECO:0000256" key="5">
    <source>
        <dbReference type="ARBA" id="ARBA00022989"/>
    </source>
</evidence>
<keyword evidence="12" id="KW-0697">Rotamase</keyword>
<dbReference type="Pfam" id="PF13616">
    <property type="entry name" value="Rotamase_3"/>
    <property type="match status" value="1"/>
</dbReference>
<dbReference type="SUPFAM" id="SSF54534">
    <property type="entry name" value="FKBP-like"/>
    <property type="match status" value="1"/>
</dbReference>
<dbReference type="InterPro" id="IPR023058">
    <property type="entry name" value="PPIase_PpiC_CS"/>
</dbReference>
<dbReference type="PANTHER" id="PTHR47529">
    <property type="entry name" value="PEPTIDYL-PROLYL CIS-TRANS ISOMERASE D"/>
    <property type="match status" value="1"/>
</dbReference>
<reference evidence="16 17" key="1">
    <citation type="submission" date="2016-02" db="EMBL/GenBank/DDBJ databases">
        <title>Draft genome sequence of Hydrogenophaga sp. LPB0072.</title>
        <authorList>
            <person name="Shin S.-K."/>
            <person name="Yi H."/>
        </authorList>
    </citation>
    <scope>NUCLEOTIDE SEQUENCE [LARGE SCALE GENOMIC DNA]</scope>
    <source>
        <strain evidence="16 17">LPB0072</strain>
    </source>
</reference>
<dbReference type="RefSeq" id="WP_066084652.1">
    <property type="nucleotide sequence ID" value="NZ_CP017476.1"/>
</dbReference>
<reference evidence="15 18" key="2">
    <citation type="submission" date="2016-10" db="EMBL/GenBank/DDBJ databases">
        <title>Hydorgenophaga sp. LPB0072 isolated from gastropod.</title>
        <authorList>
            <person name="Kim E."/>
            <person name="Yi H."/>
        </authorList>
    </citation>
    <scope>NUCLEOTIDE SEQUENCE [LARGE SCALE GENOMIC DNA]</scope>
    <source>
        <strain evidence="15 18">LPB0072</strain>
    </source>
</reference>